<dbReference type="Pfam" id="PF01488">
    <property type="entry name" value="Shikimate_DH"/>
    <property type="match status" value="1"/>
</dbReference>
<comment type="caution">
    <text evidence="8">Lacks conserved residue(s) required for the propagation of feature annotation.</text>
</comment>
<evidence type="ECO:0000256" key="3">
    <source>
        <dbReference type="ARBA" id="ARBA00022605"/>
    </source>
</evidence>
<dbReference type="AlphaFoldDB" id="H5SJS7"/>
<accession>H5SJS7</accession>
<dbReference type="Gene3D" id="3.40.50.720">
    <property type="entry name" value="NAD(P)-binding Rossmann-like Domain"/>
    <property type="match status" value="1"/>
</dbReference>
<feature type="binding site" evidence="8">
    <location>
        <position position="214"/>
    </location>
    <ligand>
        <name>NADP(+)</name>
        <dbReference type="ChEBI" id="CHEBI:58349"/>
    </ligand>
</feature>
<feature type="binding site" evidence="8">
    <location>
        <position position="84"/>
    </location>
    <ligand>
        <name>shikimate</name>
        <dbReference type="ChEBI" id="CHEBI:36208"/>
    </ligand>
</feature>
<comment type="subunit">
    <text evidence="8">Homodimer.</text>
</comment>
<dbReference type="GO" id="GO:0019632">
    <property type="term" value="P:shikimate metabolic process"/>
    <property type="evidence" value="ECO:0007669"/>
    <property type="project" value="InterPro"/>
</dbReference>
<feature type="binding site" evidence="8">
    <location>
        <position position="216"/>
    </location>
    <ligand>
        <name>shikimate</name>
        <dbReference type="ChEBI" id="CHEBI:36208"/>
    </ligand>
</feature>
<dbReference type="InterPro" id="IPR046346">
    <property type="entry name" value="Aminoacid_DH-like_N_sf"/>
</dbReference>
<dbReference type="InterPro" id="IPR036291">
    <property type="entry name" value="NAD(P)-bd_dom_sf"/>
</dbReference>
<keyword evidence="5 8" id="KW-0560">Oxidoreductase</keyword>
<dbReference type="EMBL" id="AP011747">
    <property type="protein sequence ID" value="BAL56413.1"/>
    <property type="molecule type" value="Genomic_DNA"/>
</dbReference>
<dbReference type="InterPro" id="IPR011342">
    <property type="entry name" value="Shikimate_DH"/>
</dbReference>
<dbReference type="GO" id="GO:0009423">
    <property type="term" value="P:chorismate biosynthetic process"/>
    <property type="evidence" value="ECO:0007669"/>
    <property type="project" value="UniProtKB-UniRule"/>
</dbReference>
<evidence type="ECO:0000256" key="5">
    <source>
        <dbReference type="ARBA" id="ARBA00023002"/>
    </source>
</evidence>
<dbReference type="UniPathway" id="UPA00053">
    <property type="reaction ID" value="UER00087"/>
</dbReference>
<feature type="binding site" evidence="8">
    <location>
        <begin position="121"/>
        <end position="125"/>
    </location>
    <ligand>
        <name>NADP(+)</name>
        <dbReference type="ChEBI" id="CHEBI:58349"/>
    </ligand>
</feature>
<evidence type="ECO:0000313" key="11">
    <source>
        <dbReference type="EMBL" id="BAL56413.1"/>
    </source>
</evidence>
<evidence type="ECO:0000256" key="1">
    <source>
        <dbReference type="ARBA" id="ARBA00004871"/>
    </source>
</evidence>
<dbReference type="InterPro" id="IPR022893">
    <property type="entry name" value="Shikimate_DH_fam"/>
</dbReference>
<dbReference type="InterPro" id="IPR006151">
    <property type="entry name" value="Shikm_DH/Glu-tRNA_Rdtase"/>
</dbReference>
<feature type="domain" description="Shikimate dehydrogenase substrate binding N-terminal" evidence="10">
    <location>
        <begin position="6"/>
        <end position="86"/>
    </location>
</feature>
<dbReference type="CDD" id="cd01065">
    <property type="entry name" value="NAD_bind_Shikimate_DH"/>
    <property type="match status" value="1"/>
</dbReference>
<dbReference type="SUPFAM" id="SSF51735">
    <property type="entry name" value="NAD(P)-binding Rossmann-fold domains"/>
    <property type="match status" value="1"/>
</dbReference>
<dbReference type="HAMAP" id="MF_00222">
    <property type="entry name" value="Shikimate_DH_AroE"/>
    <property type="match status" value="1"/>
</dbReference>
<evidence type="ECO:0000256" key="2">
    <source>
        <dbReference type="ARBA" id="ARBA00012962"/>
    </source>
</evidence>
<dbReference type="PANTHER" id="PTHR21089">
    <property type="entry name" value="SHIKIMATE DEHYDROGENASE"/>
    <property type="match status" value="1"/>
</dbReference>
<dbReference type="EC" id="1.1.1.25" evidence="2 8"/>
<evidence type="ECO:0000259" key="10">
    <source>
        <dbReference type="Pfam" id="PF08501"/>
    </source>
</evidence>
<comment type="catalytic activity">
    <reaction evidence="7 8">
        <text>shikimate + NADP(+) = 3-dehydroshikimate + NADPH + H(+)</text>
        <dbReference type="Rhea" id="RHEA:17737"/>
        <dbReference type="ChEBI" id="CHEBI:15378"/>
        <dbReference type="ChEBI" id="CHEBI:16630"/>
        <dbReference type="ChEBI" id="CHEBI:36208"/>
        <dbReference type="ChEBI" id="CHEBI:57783"/>
        <dbReference type="ChEBI" id="CHEBI:58349"/>
        <dbReference type="EC" id="1.1.1.25"/>
    </reaction>
</comment>
<evidence type="ECO:0000256" key="4">
    <source>
        <dbReference type="ARBA" id="ARBA00022857"/>
    </source>
</evidence>
<feature type="binding site" evidence="8">
    <location>
        <position position="244"/>
    </location>
    <ligand>
        <name>shikimate</name>
        <dbReference type="ChEBI" id="CHEBI:36208"/>
    </ligand>
</feature>
<dbReference type="GO" id="GO:0050661">
    <property type="term" value="F:NADP binding"/>
    <property type="evidence" value="ECO:0007669"/>
    <property type="project" value="InterPro"/>
</dbReference>
<feature type="binding site" evidence="8">
    <location>
        <begin position="14"/>
        <end position="16"/>
    </location>
    <ligand>
        <name>shikimate</name>
        <dbReference type="ChEBI" id="CHEBI:36208"/>
    </ligand>
</feature>
<dbReference type="GO" id="GO:0004764">
    <property type="term" value="F:shikimate 3-dehydrogenase (NADP+) activity"/>
    <property type="evidence" value="ECO:0007669"/>
    <property type="project" value="UniProtKB-UniRule"/>
</dbReference>
<keyword evidence="6 8" id="KW-0057">Aromatic amino acid biosynthesis</keyword>
<dbReference type="PANTHER" id="PTHR21089:SF1">
    <property type="entry name" value="BIFUNCTIONAL 3-DEHYDROQUINATE DEHYDRATASE_SHIKIMATE DEHYDROGENASE, CHLOROPLASTIC"/>
    <property type="match status" value="1"/>
</dbReference>
<feature type="binding site" evidence="8">
    <location>
        <begin position="145"/>
        <end position="150"/>
    </location>
    <ligand>
        <name>NADP(+)</name>
        <dbReference type="ChEBI" id="CHEBI:58349"/>
    </ligand>
</feature>
<dbReference type="Gene3D" id="3.40.50.10860">
    <property type="entry name" value="Leucine Dehydrogenase, chain A, domain 1"/>
    <property type="match status" value="1"/>
</dbReference>
<dbReference type="InterPro" id="IPR013708">
    <property type="entry name" value="Shikimate_DH-bd_N"/>
</dbReference>
<evidence type="ECO:0000259" key="9">
    <source>
        <dbReference type="Pfam" id="PF01488"/>
    </source>
</evidence>
<dbReference type="SUPFAM" id="SSF53223">
    <property type="entry name" value="Aminoacid dehydrogenase-like, N-terminal domain"/>
    <property type="match status" value="1"/>
</dbReference>
<proteinExistence type="inferred from homology"/>
<sequence length="275" mass="30684">MIELGIIGDPIAHSLSPALHNFVLKSLGIAGEYRAYRVRESELKEFLVTHQELAGFNVTIPHKERILSYLGELSREARLIGAVNTVKHENDKLVGYNTDSVGFLRSLQARDLSPKRVILGGAGGAARAVAHALLQSEVTTLALYNRTAERARQLAQQLQRLYPSRTIFVVDDPRALPFEHADLFVNATPVGMESDALPVPLPDRLPTALVVYDLVYNPPKTKLLLEAERRGAQTMNGLAMLISQAIESLKIWLDRPDLEEQIEYDSLQRFVEEQL</sequence>
<protein>
    <recommendedName>
        <fullName evidence="2 8">Shikimate dehydrogenase (NADP(+))</fullName>
        <shortName evidence="8">SDH</shortName>
        <ecNumber evidence="2 8">1.1.1.25</ecNumber>
    </recommendedName>
</protein>
<feature type="binding site" evidence="8">
    <location>
        <position position="99"/>
    </location>
    <ligand>
        <name>shikimate</name>
        <dbReference type="ChEBI" id="CHEBI:36208"/>
    </ligand>
</feature>
<reference evidence="11" key="1">
    <citation type="journal article" date="2005" name="Environ. Microbiol.">
        <title>Genetic and functional properties of uncultivated thermophilic crenarchaeotes from a subsurface gold mine as revealed by analysis of genome fragments.</title>
        <authorList>
            <person name="Nunoura T."/>
            <person name="Hirayama H."/>
            <person name="Takami H."/>
            <person name="Oida H."/>
            <person name="Nishi S."/>
            <person name="Shimamura S."/>
            <person name="Suzuki Y."/>
            <person name="Inagaki F."/>
            <person name="Takai K."/>
            <person name="Nealson K.H."/>
            <person name="Horikoshi K."/>
        </authorList>
    </citation>
    <scope>NUCLEOTIDE SEQUENCE</scope>
</reference>
<dbReference type="GO" id="GO:0008652">
    <property type="term" value="P:amino acid biosynthetic process"/>
    <property type="evidence" value="ECO:0007669"/>
    <property type="project" value="UniProtKB-KW"/>
</dbReference>
<organism evidence="11">
    <name type="scientific">uncultured Acetothermia bacterium</name>
    <dbReference type="NCBI Taxonomy" id="236499"/>
    <lineage>
        <taxon>Bacteria</taxon>
        <taxon>Candidatus Bipolaricaulota</taxon>
        <taxon>environmental samples</taxon>
    </lineage>
</organism>
<comment type="similarity">
    <text evidence="8">Belongs to the shikimate dehydrogenase family.</text>
</comment>
<keyword evidence="3 8" id="KW-0028">Amino-acid biosynthesis</keyword>
<feature type="active site" description="Proton acceptor" evidence="8">
    <location>
        <position position="63"/>
    </location>
</feature>
<feature type="binding site" evidence="8">
    <location>
        <position position="237"/>
    </location>
    <ligand>
        <name>NADP(+)</name>
        <dbReference type="ChEBI" id="CHEBI:58349"/>
    </ligand>
</feature>
<evidence type="ECO:0000256" key="7">
    <source>
        <dbReference type="ARBA" id="ARBA00049442"/>
    </source>
</evidence>
<feature type="domain" description="Quinate/shikimate 5-dehydrogenase/glutamyl-tRNA reductase" evidence="9">
    <location>
        <begin position="109"/>
        <end position="160"/>
    </location>
</feature>
<evidence type="ECO:0000256" key="8">
    <source>
        <dbReference type="HAMAP-Rule" id="MF_00222"/>
    </source>
</evidence>
<dbReference type="Pfam" id="PF08501">
    <property type="entry name" value="Shikimate_dh_N"/>
    <property type="match status" value="1"/>
</dbReference>
<comment type="function">
    <text evidence="8">Involved in the biosynthesis of the chorismate, which leads to the biosynthesis of aromatic amino acids. Catalyzes the reversible NADPH linked reduction of 3-dehydroshikimate (DHSA) to yield shikimate (SA).</text>
</comment>
<gene>
    <name evidence="8" type="primary">aroE</name>
    <name evidence="11" type="ORF">HGMM_F37H05C06</name>
</gene>
<dbReference type="NCBIfam" id="TIGR00507">
    <property type="entry name" value="aroE"/>
    <property type="match status" value="1"/>
</dbReference>
<feature type="binding site" evidence="8">
    <location>
        <position position="59"/>
    </location>
    <ligand>
        <name>shikimate</name>
        <dbReference type="ChEBI" id="CHEBI:36208"/>
    </ligand>
</feature>
<keyword evidence="4 8" id="KW-0521">NADP</keyword>
<reference evidence="11" key="2">
    <citation type="journal article" date="2012" name="PLoS ONE">
        <title>A Deeply Branching Thermophilic Bacterium with an Ancient Acetyl-CoA Pathway Dominates a Subsurface Ecosystem.</title>
        <authorList>
            <person name="Takami H."/>
            <person name="Noguchi H."/>
            <person name="Takaki Y."/>
            <person name="Uchiyama I."/>
            <person name="Toyoda A."/>
            <person name="Nishi S."/>
            <person name="Chee G.-J."/>
            <person name="Arai W."/>
            <person name="Nunoura T."/>
            <person name="Itoh T."/>
            <person name="Hattori M."/>
            <person name="Takai K."/>
        </authorList>
    </citation>
    <scope>NUCLEOTIDE SEQUENCE</scope>
</reference>
<name>H5SJS7_9BACT</name>
<evidence type="ECO:0000256" key="6">
    <source>
        <dbReference type="ARBA" id="ARBA00023141"/>
    </source>
</evidence>
<comment type="pathway">
    <text evidence="1 8">Metabolic intermediate biosynthesis; chorismate biosynthesis; chorismate from D-erythrose 4-phosphate and phosphoenolpyruvate: step 4/7.</text>
</comment>
<dbReference type="GO" id="GO:0009073">
    <property type="term" value="P:aromatic amino acid family biosynthetic process"/>
    <property type="evidence" value="ECO:0007669"/>
    <property type="project" value="UniProtKB-KW"/>
</dbReference>